<evidence type="ECO:0000256" key="1">
    <source>
        <dbReference type="ARBA" id="ARBA00022500"/>
    </source>
</evidence>
<dbReference type="InterPro" id="IPR028976">
    <property type="entry name" value="CheC-like_sf"/>
</dbReference>
<dbReference type="PANTHER" id="PTHR43484">
    <property type="match status" value="1"/>
</dbReference>
<comment type="caution">
    <text evidence="3">The sequence shown here is derived from an EMBL/GenBank/DDBJ whole genome shotgun (WGS) entry which is preliminary data.</text>
</comment>
<dbReference type="Pfam" id="PF04509">
    <property type="entry name" value="CheC"/>
    <property type="match status" value="1"/>
</dbReference>
<organism evidence="3 4">
    <name type="scientific">Allochromatium palmeri</name>
    <dbReference type="NCBI Taxonomy" id="231048"/>
    <lineage>
        <taxon>Bacteria</taxon>
        <taxon>Pseudomonadati</taxon>
        <taxon>Pseudomonadota</taxon>
        <taxon>Gammaproteobacteria</taxon>
        <taxon>Chromatiales</taxon>
        <taxon>Chromatiaceae</taxon>
        <taxon>Allochromatium</taxon>
    </lineage>
</organism>
<keyword evidence="4" id="KW-1185">Reference proteome</keyword>
<dbReference type="EMBL" id="WNKT01000018">
    <property type="protein sequence ID" value="MTW21413.1"/>
    <property type="molecule type" value="Genomic_DNA"/>
</dbReference>
<name>A0A6N8EAW9_9GAMM</name>
<dbReference type="GO" id="GO:0006935">
    <property type="term" value="P:chemotaxis"/>
    <property type="evidence" value="ECO:0007669"/>
    <property type="project" value="UniProtKB-KW"/>
</dbReference>
<dbReference type="GO" id="GO:0016787">
    <property type="term" value="F:hydrolase activity"/>
    <property type="evidence" value="ECO:0007669"/>
    <property type="project" value="InterPro"/>
</dbReference>
<dbReference type="SUPFAM" id="SSF103039">
    <property type="entry name" value="CheC-like"/>
    <property type="match status" value="1"/>
</dbReference>
<evidence type="ECO:0000313" key="4">
    <source>
        <dbReference type="Proteomes" id="UP000434044"/>
    </source>
</evidence>
<sequence>MSELSELHRDALCELFNLGVGRAAHSLSQMVRDEIELSAPFVELIQPSEVSAALIGSEFRELSLVSIDFDGPFVSKAILLFPERNALIILSNMLDPDLTPEEVSEFEQEAMCEIGNVILNACMSALADEFGVELHGGLPEHSFSDTDSLPILAASNDEHLILLLQIQLTMRQRLVQGHLVFLLSVSSLQDLRDCLDAYLDRLGIH</sequence>
<proteinExistence type="predicted"/>
<dbReference type="Proteomes" id="UP000434044">
    <property type="component" value="Unassembled WGS sequence"/>
</dbReference>
<dbReference type="InterPro" id="IPR051469">
    <property type="entry name" value="FliN/MopA/SpaO"/>
</dbReference>
<protein>
    <submittedName>
        <fullName evidence="3">Chemotaxis protein CheC</fullName>
    </submittedName>
</protein>
<dbReference type="PANTHER" id="PTHR43484:SF1">
    <property type="entry name" value="FLAGELLAR MOTOR SWITCH PROTEIN FLIN"/>
    <property type="match status" value="1"/>
</dbReference>
<gene>
    <name evidence="3" type="ORF">GJ668_09940</name>
</gene>
<evidence type="ECO:0000259" key="2">
    <source>
        <dbReference type="Pfam" id="PF04509"/>
    </source>
</evidence>
<reference evidence="3 4" key="1">
    <citation type="submission" date="2019-11" db="EMBL/GenBank/DDBJ databases">
        <title>Whole-genome sequence of the anaerobic purple sulfur bacterium Allochromatium palmeri DSM 15591.</title>
        <authorList>
            <person name="Kyndt J.A."/>
            <person name="Meyer T.E."/>
        </authorList>
    </citation>
    <scope>NUCLEOTIDE SEQUENCE [LARGE SCALE GENOMIC DNA]</scope>
    <source>
        <strain evidence="3 4">DSM 15591</strain>
    </source>
</reference>
<accession>A0A6N8EAW9</accession>
<keyword evidence="1" id="KW-0145">Chemotaxis</keyword>
<dbReference type="Gene3D" id="3.40.1550.10">
    <property type="entry name" value="CheC-like"/>
    <property type="match status" value="1"/>
</dbReference>
<evidence type="ECO:0000313" key="3">
    <source>
        <dbReference type="EMBL" id="MTW21413.1"/>
    </source>
</evidence>
<dbReference type="RefSeq" id="WP_186343017.1">
    <property type="nucleotide sequence ID" value="NZ_WNKT01000018.1"/>
</dbReference>
<dbReference type="InterPro" id="IPR007597">
    <property type="entry name" value="CheC"/>
</dbReference>
<dbReference type="AlphaFoldDB" id="A0A6N8EAW9"/>
<feature type="domain" description="CheC-like protein" evidence="2">
    <location>
        <begin position="7"/>
        <end position="43"/>
    </location>
</feature>
<dbReference type="CDD" id="cd17910">
    <property type="entry name" value="CheC_ClassII"/>
    <property type="match status" value="1"/>
</dbReference>